<keyword evidence="2" id="KW-1185">Reference proteome</keyword>
<evidence type="ECO:0000313" key="1">
    <source>
        <dbReference type="EMBL" id="KAJ7514661.1"/>
    </source>
</evidence>
<sequence>MRKMLHIWATISPVLPQATRFPFGFQRHATATTLGHELRLYFVSWSAPDSIFCRFSGALPGHYYLNLTKRVLGNDVYCKQDVHGKSHLSSFHFACNPRLQASQFGALVPCIIGNRNLVRRSTNVLKVESDGLGGVLADQDTIEIERGGEGSQLEIEKQKLQAREHLEALDPEETPNTESETVWESEVLIEDVKLLARFRSQYNLVQVLELSRGADHPLAGARVLLLDRPGNIQSVYDPYRILTNAYYDVLASLPPILPQGPIAIYGLGAGTIAHLLCHFWPGINIHGWELDPAVINVGRKFFCLSELEKEVRVDMDGSRLGFEYEGPSLEKVYASARPNAETSSNDYLWKAPFMGIHAVEEERHELPVLQRGKLTVHIGDALGPEAMVDGGFAGIIVDLFSKGAVLPSLQQTETWERMKERLRPGGRIMVNCGGSCVESESKKGGGITMEETIATLARVFPRQLSKRVIRFNGDNCIALTGPIPDLRAWMRSLPKQLLRGVFDWETVEYALIDRSL</sequence>
<accession>A0ACC2AAZ0</accession>
<protein>
    <submittedName>
        <fullName evidence="1">Uncharacterized protein</fullName>
    </submittedName>
</protein>
<proteinExistence type="predicted"/>
<comment type="caution">
    <text evidence="1">The sequence shown here is derived from an EMBL/GenBank/DDBJ whole genome shotgun (WGS) entry which is preliminary data.</text>
</comment>
<reference evidence="2" key="1">
    <citation type="journal article" date="2024" name="Proc. Natl. Acad. Sci. U.S.A.">
        <title>Extraordinary preservation of gene collinearity over three hundred million years revealed in homosporous lycophytes.</title>
        <authorList>
            <person name="Li C."/>
            <person name="Wickell D."/>
            <person name="Kuo L.Y."/>
            <person name="Chen X."/>
            <person name="Nie B."/>
            <person name="Liao X."/>
            <person name="Peng D."/>
            <person name="Ji J."/>
            <person name="Jenkins J."/>
            <person name="Williams M."/>
            <person name="Shu S."/>
            <person name="Plott C."/>
            <person name="Barry K."/>
            <person name="Rajasekar S."/>
            <person name="Grimwood J."/>
            <person name="Han X."/>
            <person name="Sun S."/>
            <person name="Hou Z."/>
            <person name="He W."/>
            <person name="Dai G."/>
            <person name="Sun C."/>
            <person name="Schmutz J."/>
            <person name="Leebens-Mack J.H."/>
            <person name="Li F.W."/>
            <person name="Wang L."/>
        </authorList>
    </citation>
    <scope>NUCLEOTIDE SEQUENCE [LARGE SCALE GENOMIC DNA]</scope>
    <source>
        <strain evidence="2">cv. PW_Plant_1</strain>
    </source>
</reference>
<evidence type="ECO:0000313" key="2">
    <source>
        <dbReference type="Proteomes" id="UP001162992"/>
    </source>
</evidence>
<dbReference type="Proteomes" id="UP001162992">
    <property type="component" value="Chromosome 23"/>
</dbReference>
<name>A0ACC2AAZ0_DIPCM</name>
<dbReference type="EMBL" id="CM055114">
    <property type="protein sequence ID" value="KAJ7514661.1"/>
    <property type="molecule type" value="Genomic_DNA"/>
</dbReference>
<gene>
    <name evidence="1" type="ORF">O6H91_23G054600</name>
</gene>
<organism evidence="1 2">
    <name type="scientific">Diphasiastrum complanatum</name>
    <name type="common">Issler's clubmoss</name>
    <name type="synonym">Lycopodium complanatum</name>
    <dbReference type="NCBI Taxonomy" id="34168"/>
    <lineage>
        <taxon>Eukaryota</taxon>
        <taxon>Viridiplantae</taxon>
        <taxon>Streptophyta</taxon>
        <taxon>Embryophyta</taxon>
        <taxon>Tracheophyta</taxon>
        <taxon>Lycopodiopsida</taxon>
        <taxon>Lycopodiales</taxon>
        <taxon>Lycopodiaceae</taxon>
        <taxon>Lycopodioideae</taxon>
        <taxon>Diphasiastrum</taxon>
    </lineage>
</organism>